<protein>
    <submittedName>
        <fullName evidence="1">Universal stress protein family protein</fullName>
    </submittedName>
</protein>
<comment type="caution">
    <text evidence="1">The sequence shown here is derived from an EMBL/GenBank/DDBJ whole genome shotgun (WGS) entry which is preliminary data.</text>
</comment>
<dbReference type="RefSeq" id="WP_115835546.1">
    <property type="nucleotide sequence ID" value="NZ_CP025086.1"/>
</dbReference>
<dbReference type="Proteomes" id="UP000256900">
    <property type="component" value="Unassembled WGS sequence"/>
</dbReference>
<dbReference type="Gene3D" id="3.40.50.12370">
    <property type="match status" value="1"/>
</dbReference>
<proteinExistence type="predicted"/>
<dbReference type="OrthoDB" id="9804721at2"/>
<evidence type="ECO:0000313" key="1">
    <source>
        <dbReference type="EMBL" id="REF87325.1"/>
    </source>
</evidence>
<dbReference type="EMBL" id="QUMO01000002">
    <property type="protein sequence ID" value="REF87325.1"/>
    <property type="molecule type" value="Genomic_DNA"/>
</dbReference>
<sequence length="279" mass="30001">MKSILIPVETHAGMSAVLETARLLAQKFASYIEGVALGPDLTQIVAADFSLDGIVFDYAVRRDLLDEARKTFESFMRDAAIPPRSEAADASAPSYGWVRDGLISDTGVGEYGRVFDIIAVGRPGPGAEQPRKSTLEAVLTESGRPLLIAPPRAPERLGEVIAIAWNRNSETARTVAFALPLLKLARDVPVFTIPGYTLAGPDHVQLVENLKRHGVPARAIDVHETAKTPGLAVLVTARSVGADLLIKGGYTQSRLRQFIFGRATGQILAEANIPIFMAH</sequence>
<organism evidence="1 2">
    <name type="scientific">Methylovirgula ligni</name>
    <dbReference type="NCBI Taxonomy" id="569860"/>
    <lineage>
        <taxon>Bacteria</taxon>
        <taxon>Pseudomonadati</taxon>
        <taxon>Pseudomonadota</taxon>
        <taxon>Alphaproteobacteria</taxon>
        <taxon>Hyphomicrobiales</taxon>
        <taxon>Beijerinckiaceae</taxon>
        <taxon>Methylovirgula</taxon>
    </lineage>
</organism>
<evidence type="ECO:0000313" key="2">
    <source>
        <dbReference type="Proteomes" id="UP000256900"/>
    </source>
</evidence>
<keyword evidence="2" id="KW-1185">Reference proteome</keyword>
<reference evidence="1 2" key="1">
    <citation type="submission" date="2018-08" db="EMBL/GenBank/DDBJ databases">
        <title>Genomic Encyclopedia of Type Strains, Phase IV (KMG-IV): sequencing the most valuable type-strain genomes for metagenomic binning, comparative biology and taxonomic classification.</title>
        <authorList>
            <person name="Goeker M."/>
        </authorList>
    </citation>
    <scope>NUCLEOTIDE SEQUENCE [LARGE SCALE GENOMIC DNA]</scope>
    <source>
        <strain evidence="1 2">BW863</strain>
    </source>
</reference>
<gene>
    <name evidence="1" type="ORF">DES32_0945</name>
</gene>
<accession>A0A3D9YY82</accession>
<dbReference type="AlphaFoldDB" id="A0A3D9YY82"/>
<name>A0A3D9YY82_9HYPH</name>
<dbReference type="SUPFAM" id="SSF52402">
    <property type="entry name" value="Adenine nucleotide alpha hydrolases-like"/>
    <property type="match status" value="1"/>
</dbReference>